<name>A0A4C1X470_EUMVA</name>
<comment type="caution">
    <text evidence="1">The sequence shown here is derived from an EMBL/GenBank/DDBJ whole genome shotgun (WGS) entry which is preliminary data.</text>
</comment>
<evidence type="ECO:0000313" key="2">
    <source>
        <dbReference type="Proteomes" id="UP000299102"/>
    </source>
</evidence>
<dbReference type="AlphaFoldDB" id="A0A4C1X470"/>
<dbReference type="EMBL" id="BGZK01000723">
    <property type="protein sequence ID" value="GBP57933.1"/>
    <property type="molecule type" value="Genomic_DNA"/>
</dbReference>
<evidence type="ECO:0000313" key="1">
    <source>
        <dbReference type="EMBL" id="GBP57933.1"/>
    </source>
</evidence>
<sequence length="166" mass="19172">MAIKSRTDRRRNLDRVHSQERIGTGIENDIEIAIKSRTGIEVEIWIEFRVKSGIGTGIENDIEMAIKSRTGIEVEIWIEFRVKSGSVPESRTILRWRSKVEPDRSRNLDRLQSQERIGTGIENDIEMAIKSRTGIDVEIWIEFRVKSGSVPESRTILRWRSKVEPG</sequence>
<accession>A0A4C1X470</accession>
<protein>
    <submittedName>
        <fullName evidence="1">Uncharacterized protein</fullName>
    </submittedName>
</protein>
<dbReference type="Proteomes" id="UP000299102">
    <property type="component" value="Unassembled WGS sequence"/>
</dbReference>
<proteinExistence type="predicted"/>
<gene>
    <name evidence="1" type="ORF">EVAR_40792_1</name>
</gene>
<organism evidence="1 2">
    <name type="scientific">Eumeta variegata</name>
    <name type="common">Bagworm moth</name>
    <name type="synonym">Eumeta japonica</name>
    <dbReference type="NCBI Taxonomy" id="151549"/>
    <lineage>
        <taxon>Eukaryota</taxon>
        <taxon>Metazoa</taxon>
        <taxon>Ecdysozoa</taxon>
        <taxon>Arthropoda</taxon>
        <taxon>Hexapoda</taxon>
        <taxon>Insecta</taxon>
        <taxon>Pterygota</taxon>
        <taxon>Neoptera</taxon>
        <taxon>Endopterygota</taxon>
        <taxon>Lepidoptera</taxon>
        <taxon>Glossata</taxon>
        <taxon>Ditrysia</taxon>
        <taxon>Tineoidea</taxon>
        <taxon>Psychidae</taxon>
        <taxon>Oiketicinae</taxon>
        <taxon>Eumeta</taxon>
    </lineage>
</organism>
<keyword evidence="2" id="KW-1185">Reference proteome</keyword>
<reference evidence="1 2" key="1">
    <citation type="journal article" date="2019" name="Commun. Biol.">
        <title>The bagworm genome reveals a unique fibroin gene that provides high tensile strength.</title>
        <authorList>
            <person name="Kono N."/>
            <person name="Nakamura H."/>
            <person name="Ohtoshi R."/>
            <person name="Tomita M."/>
            <person name="Numata K."/>
            <person name="Arakawa K."/>
        </authorList>
    </citation>
    <scope>NUCLEOTIDE SEQUENCE [LARGE SCALE GENOMIC DNA]</scope>
</reference>
<dbReference type="OrthoDB" id="2020802at2759"/>